<comment type="caution">
    <text evidence="3">The sequence shown here is derived from an EMBL/GenBank/DDBJ whole genome shotgun (WGS) entry which is preliminary data.</text>
</comment>
<organism evidence="3 4">
    <name type="scientific">Besnoitia besnoiti</name>
    <name type="common">Apicomplexan protozoan</name>
    <dbReference type="NCBI Taxonomy" id="94643"/>
    <lineage>
        <taxon>Eukaryota</taxon>
        <taxon>Sar</taxon>
        <taxon>Alveolata</taxon>
        <taxon>Apicomplexa</taxon>
        <taxon>Conoidasida</taxon>
        <taxon>Coccidia</taxon>
        <taxon>Eucoccidiorida</taxon>
        <taxon>Eimeriorina</taxon>
        <taxon>Sarcocystidae</taxon>
        <taxon>Besnoitia</taxon>
    </lineage>
</organism>
<dbReference type="GeneID" id="40311782"/>
<name>A0A2A9MGP0_BESBE</name>
<dbReference type="OrthoDB" id="286301at2759"/>
<dbReference type="InterPro" id="IPR000782">
    <property type="entry name" value="FAS1_domain"/>
</dbReference>
<evidence type="ECO:0000313" key="4">
    <source>
        <dbReference type="Proteomes" id="UP000224006"/>
    </source>
</evidence>
<dbReference type="KEGG" id="bbes:BESB_068560"/>
<protein>
    <recommendedName>
        <fullName evidence="2">FAS1 domain-containing protein</fullName>
    </recommendedName>
</protein>
<evidence type="ECO:0000256" key="1">
    <source>
        <dbReference type="SAM" id="MobiDB-lite"/>
    </source>
</evidence>
<dbReference type="Proteomes" id="UP000224006">
    <property type="component" value="Chromosome VI"/>
</dbReference>
<dbReference type="PROSITE" id="PS50213">
    <property type="entry name" value="FAS1"/>
    <property type="match status" value="1"/>
</dbReference>
<gene>
    <name evidence="3" type="ORF">BESB_068560</name>
</gene>
<reference evidence="3 4" key="1">
    <citation type="submission" date="2017-09" db="EMBL/GenBank/DDBJ databases">
        <title>Genome sequencing of Besnoitia besnoiti strain Bb-Ger1.</title>
        <authorList>
            <person name="Schares G."/>
            <person name="Venepally P."/>
            <person name="Lorenzi H.A."/>
        </authorList>
    </citation>
    <scope>NUCLEOTIDE SEQUENCE [LARGE SCALE GENOMIC DNA]</scope>
    <source>
        <strain evidence="3 4">Bb-Ger1</strain>
    </source>
</reference>
<feature type="domain" description="FAS1" evidence="2">
    <location>
        <begin position="65"/>
        <end position="369"/>
    </location>
</feature>
<feature type="compositionally biased region" description="Low complexity" evidence="1">
    <location>
        <begin position="237"/>
        <end position="247"/>
    </location>
</feature>
<proteinExistence type="predicted"/>
<evidence type="ECO:0000259" key="2">
    <source>
        <dbReference type="PROSITE" id="PS50213"/>
    </source>
</evidence>
<sequence>MAFLPQRSFSLLGRDSAELFLGLQLQQRRWWTRASGMRSPVKWSRDWEVLNRKVYFAFDEREVRRSLLDAVSAHRKSVSIFYRLINVVPGVAHTLSLPGPHTFLLPTDEACRAHLSAATLDALNARLAFLEDQQTQRLASSRSPLEGGALTASRGGTAAVTAARVVNVTEQLRALALSHVIPGEWRLKTLMLACGAGDPRAQSSWLHQDSVGELITPVMYASRLGGSASPRGRRLTRGTAGAAGQGAKDALDIQGDAEAGRRPPVAHPVFSLPPALSAEEPLRVWVEPSRYAALLPITTSTNFAARGAIDADSETSHGTDEGRSAAHAVGARRFARVGGALNLWIGGALVLKGDLRSHNGVVHLIDKPLVPKQLLASST</sequence>
<keyword evidence="4" id="KW-1185">Reference proteome</keyword>
<dbReference type="VEuPathDB" id="ToxoDB:BESB_068560"/>
<dbReference type="RefSeq" id="XP_029218832.1">
    <property type="nucleotide sequence ID" value="XM_029365249.1"/>
</dbReference>
<feature type="region of interest" description="Disordered" evidence="1">
    <location>
        <begin position="226"/>
        <end position="248"/>
    </location>
</feature>
<dbReference type="Gene3D" id="2.30.180.10">
    <property type="entry name" value="FAS1 domain"/>
    <property type="match status" value="1"/>
</dbReference>
<dbReference type="SUPFAM" id="SSF82153">
    <property type="entry name" value="FAS1 domain"/>
    <property type="match status" value="1"/>
</dbReference>
<dbReference type="AlphaFoldDB" id="A0A2A9MGP0"/>
<accession>A0A2A9MGP0</accession>
<dbReference type="EMBL" id="NWUJ01000006">
    <property type="protein sequence ID" value="PFH34823.1"/>
    <property type="molecule type" value="Genomic_DNA"/>
</dbReference>
<evidence type="ECO:0000313" key="3">
    <source>
        <dbReference type="EMBL" id="PFH34823.1"/>
    </source>
</evidence>
<dbReference type="InterPro" id="IPR036378">
    <property type="entry name" value="FAS1_dom_sf"/>
</dbReference>